<accession>A0ABU4JXQ0</accession>
<evidence type="ECO:0000313" key="3">
    <source>
        <dbReference type="Proteomes" id="UP001281656"/>
    </source>
</evidence>
<sequence>MKISIIYHSVGGNTKKVADIIAEGVKIKDDIEVKSMSIDELDEKFIEESKAVIFGCPTYHATFSWQMKKWFDTNKINFEGKLGSVFATENFLGGGADVAELSMIGHMLVMGMLIYSAGHTKKGPITHYGAVTIKDGDEWQQNRARILGQRVAEKSLEIFGA</sequence>
<dbReference type="EMBL" id="JARUJP010000031">
    <property type="protein sequence ID" value="MDW8802891.1"/>
    <property type="molecule type" value="Genomic_DNA"/>
</dbReference>
<name>A0ABU4JXQ0_9CLOT</name>
<dbReference type="InterPro" id="IPR008254">
    <property type="entry name" value="Flavodoxin/NO_synth"/>
</dbReference>
<dbReference type="SUPFAM" id="SSF52218">
    <property type="entry name" value="Flavoproteins"/>
    <property type="match status" value="1"/>
</dbReference>
<reference evidence="2 3" key="1">
    <citation type="submission" date="2023-04" db="EMBL/GenBank/DDBJ databases">
        <title>Clostridium tannerae sp. nov., isolated from the fecal material of an alpaca.</title>
        <authorList>
            <person name="Miller S."/>
            <person name="Hendry M."/>
            <person name="King J."/>
            <person name="Sankaranarayanan K."/>
            <person name="Lawson P.A."/>
        </authorList>
    </citation>
    <scope>NUCLEOTIDE SEQUENCE [LARGE SCALE GENOMIC DNA]</scope>
    <source>
        <strain evidence="2 3">A1-XYC3</strain>
    </source>
</reference>
<dbReference type="PANTHER" id="PTHR30546:SF23">
    <property type="entry name" value="FLAVOPROTEIN-LIKE PROTEIN YCP4-RELATED"/>
    <property type="match status" value="1"/>
</dbReference>
<dbReference type="InterPro" id="IPR029039">
    <property type="entry name" value="Flavoprotein-like_sf"/>
</dbReference>
<dbReference type="Proteomes" id="UP001281656">
    <property type="component" value="Unassembled WGS sequence"/>
</dbReference>
<dbReference type="PROSITE" id="PS50902">
    <property type="entry name" value="FLAVODOXIN_LIKE"/>
    <property type="match status" value="1"/>
</dbReference>
<dbReference type="RefSeq" id="WP_318799113.1">
    <property type="nucleotide sequence ID" value="NZ_JARUJP010000031.1"/>
</dbReference>
<keyword evidence="3" id="KW-1185">Reference proteome</keyword>
<gene>
    <name evidence="2" type="ORF">P8V03_17235</name>
</gene>
<dbReference type="Pfam" id="PF00258">
    <property type="entry name" value="Flavodoxin_1"/>
    <property type="match status" value="1"/>
</dbReference>
<dbReference type="Gene3D" id="3.40.50.360">
    <property type="match status" value="1"/>
</dbReference>
<feature type="domain" description="Flavodoxin-like" evidence="1">
    <location>
        <begin position="3"/>
        <end position="161"/>
    </location>
</feature>
<evidence type="ECO:0000259" key="1">
    <source>
        <dbReference type="PROSITE" id="PS50902"/>
    </source>
</evidence>
<evidence type="ECO:0000313" key="2">
    <source>
        <dbReference type="EMBL" id="MDW8802891.1"/>
    </source>
</evidence>
<protein>
    <submittedName>
        <fullName evidence="2">Flavodoxin domain-containing protein</fullName>
    </submittedName>
</protein>
<comment type="caution">
    <text evidence="2">The sequence shown here is derived from an EMBL/GenBank/DDBJ whole genome shotgun (WGS) entry which is preliminary data.</text>
</comment>
<proteinExistence type="predicted"/>
<dbReference type="PANTHER" id="PTHR30546">
    <property type="entry name" value="FLAVODOXIN-RELATED PROTEIN WRBA-RELATED"/>
    <property type="match status" value="1"/>
</dbReference>
<organism evidence="2 3">
    <name type="scientific">Clostridium tanneri</name>
    <dbReference type="NCBI Taxonomy" id="3037988"/>
    <lineage>
        <taxon>Bacteria</taxon>
        <taxon>Bacillati</taxon>
        <taxon>Bacillota</taxon>
        <taxon>Clostridia</taxon>
        <taxon>Eubacteriales</taxon>
        <taxon>Clostridiaceae</taxon>
        <taxon>Clostridium</taxon>
    </lineage>
</organism>